<sequence>KDSQADWVGEAKDRASSILGNMKEKFEKLFREDGQTKDVGDGCLGGGGSFCNDIGFYNSPDGFFV</sequence>
<reference evidence="1" key="1">
    <citation type="submission" date="2021-02" db="EMBL/GenBank/DDBJ databases">
        <authorList>
            <person name="Dougan E. K."/>
            <person name="Rhodes N."/>
            <person name="Thang M."/>
            <person name="Chan C."/>
        </authorList>
    </citation>
    <scope>NUCLEOTIDE SEQUENCE</scope>
</reference>
<dbReference type="AlphaFoldDB" id="A0A812YFE7"/>
<dbReference type="Proteomes" id="UP000601435">
    <property type="component" value="Unassembled WGS sequence"/>
</dbReference>
<evidence type="ECO:0000313" key="1">
    <source>
        <dbReference type="EMBL" id="CAE7775805.1"/>
    </source>
</evidence>
<feature type="non-terminal residue" evidence="1">
    <location>
        <position position="1"/>
    </location>
</feature>
<keyword evidence="2" id="KW-1185">Reference proteome</keyword>
<accession>A0A812YFE7</accession>
<gene>
    <name evidence="1" type="ORF">SNEC2469_LOCUS22700</name>
</gene>
<comment type="caution">
    <text evidence="1">The sequence shown here is derived from an EMBL/GenBank/DDBJ whole genome shotgun (WGS) entry which is preliminary data.</text>
</comment>
<name>A0A812YFE7_9DINO</name>
<feature type="non-terminal residue" evidence="1">
    <location>
        <position position="65"/>
    </location>
</feature>
<proteinExistence type="predicted"/>
<protein>
    <submittedName>
        <fullName evidence="1">Uncharacterized protein</fullName>
    </submittedName>
</protein>
<dbReference type="EMBL" id="CAJNJA010041526">
    <property type="protein sequence ID" value="CAE7775805.1"/>
    <property type="molecule type" value="Genomic_DNA"/>
</dbReference>
<evidence type="ECO:0000313" key="2">
    <source>
        <dbReference type="Proteomes" id="UP000601435"/>
    </source>
</evidence>
<dbReference type="OrthoDB" id="10335525at2759"/>
<organism evidence="1 2">
    <name type="scientific">Symbiodinium necroappetens</name>
    <dbReference type="NCBI Taxonomy" id="1628268"/>
    <lineage>
        <taxon>Eukaryota</taxon>
        <taxon>Sar</taxon>
        <taxon>Alveolata</taxon>
        <taxon>Dinophyceae</taxon>
        <taxon>Suessiales</taxon>
        <taxon>Symbiodiniaceae</taxon>
        <taxon>Symbiodinium</taxon>
    </lineage>
</organism>